<sequence length="383" mass="41874">LCLDPSTSSAVFGNCIKGSLGGRALRPRPSGAPPWDDRAERSSRWRARAPPVRSRPTWLPTRCAPVRRRSRQLPAQTRAARVIAVLPGETGRPAPSFARIAAAARRGLDRSRVSCMRSERVAHGDRALVAVEVEVRWTPILRDQGGSDCLLPGRRRVGGQNESPIRDRCLPVRIGFSSIGGLVHDPAQQRETGIPHDDDLIPLLVRGCHDHAPHVAPPDEPVVLTSSDLAKGSCVALEVRVAARARLLAFCFRLIFCPRIEAQQVHHVDRLVFGHCPTRLVERFHGVVDEGQGGGARPHRKRDGLQCRDAAEAQGQALDHQLRAQSVVGVLTMMLFVVTHKPGRAVDDECQVDTASDLNGDVHKSRLEDHEDANQGTKVATEI</sequence>
<feature type="compositionally biased region" description="Basic and acidic residues" evidence="1">
    <location>
        <begin position="364"/>
        <end position="373"/>
    </location>
</feature>
<protein>
    <submittedName>
        <fullName evidence="2">Uncharacterized protein</fullName>
    </submittedName>
</protein>
<feature type="region of interest" description="Disordered" evidence="1">
    <location>
        <begin position="364"/>
        <end position="383"/>
    </location>
</feature>
<accession>A0A0R3QD27</accession>
<proteinExistence type="predicted"/>
<name>A0A0R3QD27_9BILA</name>
<feature type="region of interest" description="Disordered" evidence="1">
    <location>
        <begin position="22"/>
        <end position="54"/>
    </location>
</feature>
<evidence type="ECO:0000256" key="1">
    <source>
        <dbReference type="SAM" id="MobiDB-lite"/>
    </source>
</evidence>
<feature type="compositionally biased region" description="Polar residues" evidence="1">
    <location>
        <begin position="374"/>
        <end position="383"/>
    </location>
</feature>
<evidence type="ECO:0000313" key="2">
    <source>
        <dbReference type="WBParaSite" id="BTMF_0000425901-mRNA-1"/>
    </source>
</evidence>
<dbReference type="AlphaFoldDB" id="A0A0R3QD27"/>
<organism evidence="2">
    <name type="scientific">Brugia timori</name>
    <dbReference type="NCBI Taxonomy" id="42155"/>
    <lineage>
        <taxon>Eukaryota</taxon>
        <taxon>Metazoa</taxon>
        <taxon>Ecdysozoa</taxon>
        <taxon>Nematoda</taxon>
        <taxon>Chromadorea</taxon>
        <taxon>Rhabditida</taxon>
        <taxon>Spirurina</taxon>
        <taxon>Spiruromorpha</taxon>
        <taxon>Filarioidea</taxon>
        <taxon>Onchocercidae</taxon>
        <taxon>Brugia</taxon>
    </lineage>
</organism>
<reference evidence="2" key="1">
    <citation type="submission" date="2017-02" db="UniProtKB">
        <authorList>
            <consortium name="WormBaseParasite"/>
        </authorList>
    </citation>
    <scope>IDENTIFICATION</scope>
</reference>
<dbReference type="WBParaSite" id="BTMF_0000425901-mRNA-1">
    <property type="protein sequence ID" value="BTMF_0000425901-mRNA-1"/>
    <property type="gene ID" value="BTMF_0000425901"/>
</dbReference>